<dbReference type="EMBL" id="BAFO02000020">
    <property type="protein sequence ID" value="GAD83776.1"/>
    <property type="molecule type" value="Genomic_DNA"/>
</dbReference>
<proteinExistence type="predicted"/>
<gene>
    <name evidence="1" type="ORF">NCAST_20_03450</name>
</gene>
<protein>
    <submittedName>
        <fullName evidence="1">Uncharacterized protein</fullName>
    </submittedName>
</protein>
<evidence type="ECO:0000313" key="1">
    <source>
        <dbReference type="EMBL" id="GAD83776.1"/>
    </source>
</evidence>
<comment type="caution">
    <text evidence="1">The sequence shown here is derived from an EMBL/GenBank/DDBJ whole genome shotgun (WGS) entry which is preliminary data.</text>
</comment>
<accession>U5EBI4</accession>
<keyword evidence="2" id="KW-1185">Reference proteome</keyword>
<dbReference type="Proteomes" id="UP000017048">
    <property type="component" value="Unassembled WGS sequence"/>
</dbReference>
<dbReference type="eggNOG" id="ENOG5033CT5">
    <property type="taxonomic scope" value="Bacteria"/>
</dbReference>
<dbReference type="STRING" id="1824.SAMN05444423_1011081"/>
<dbReference type="AlphaFoldDB" id="U5EBI4"/>
<organism evidence="1 2">
    <name type="scientific">Nocardia asteroides NBRC 15531</name>
    <dbReference type="NCBI Taxonomy" id="1110697"/>
    <lineage>
        <taxon>Bacteria</taxon>
        <taxon>Bacillati</taxon>
        <taxon>Actinomycetota</taxon>
        <taxon>Actinomycetes</taxon>
        <taxon>Mycobacteriales</taxon>
        <taxon>Nocardiaceae</taxon>
        <taxon>Nocardia</taxon>
    </lineage>
</organism>
<name>U5EBI4_NOCAS</name>
<reference evidence="1 2" key="1">
    <citation type="journal article" date="2014" name="BMC Genomics">
        <title>Genome based analysis of type-I polyketide synthase and nonribosomal peptide synthetase gene clusters in seven strains of five representative Nocardia species.</title>
        <authorList>
            <person name="Komaki H."/>
            <person name="Ichikawa N."/>
            <person name="Hosoyama A."/>
            <person name="Takahashi-Nakaguchi A."/>
            <person name="Matsuzawa T."/>
            <person name="Suzuki K."/>
            <person name="Fujita N."/>
            <person name="Gonoi T."/>
        </authorList>
    </citation>
    <scope>NUCLEOTIDE SEQUENCE [LARGE SCALE GENOMIC DNA]</scope>
    <source>
        <strain evidence="1 2">NBRC 15531</strain>
    </source>
</reference>
<evidence type="ECO:0000313" key="2">
    <source>
        <dbReference type="Proteomes" id="UP000017048"/>
    </source>
</evidence>
<sequence>MARCGVTQVVKVHDPMADIERALAAQVGWNWVDDHLIYACEMLSRLREGGMAALAPHTTSIVLDEQETCFGEGQGMWAAFRSPELPPPPPAVATPVIAAVVPHAPVVVPPRGSSVRDMQRARTAANAAAFNARRRNEHMAVHMVRAAAEAARAANAAAAAARDQAMQPRWFAEPSGTITLTNLRIHLTNQYRSSRIPLAALEHLELTQPDRLRIRFTEANTSHYLELATPWATPIFLVAGHARFPHHPQLISGSWLPPGFEERCHIAGKVCPRVR</sequence>